<comment type="caution">
    <text evidence="1">The sequence shown here is derived from an EMBL/GenBank/DDBJ whole genome shotgun (WGS) entry which is preliminary data.</text>
</comment>
<proteinExistence type="predicted"/>
<dbReference type="Proteomes" id="UP000233727">
    <property type="component" value="Unassembled WGS sequence"/>
</dbReference>
<organism evidence="1 2">
    <name type="scientific">Bifidobacterium thermophilum</name>
    <dbReference type="NCBI Taxonomy" id="33905"/>
    <lineage>
        <taxon>Bacteria</taxon>
        <taxon>Bacillati</taxon>
        <taxon>Actinomycetota</taxon>
        <taxon>Actinomycetes</taxon>
        <taxon>Bifidobacteriales</taxon>
        <taxon>Bifidobacteriaceae</taxon>
        <taxon>Bifidobacterium</taxon>
    </lineage>
</organism>
<gene>
    <name evidence="1" type="ORF">CQR47_0977</name>
</gene>
<evidence type="ECO:0000313" key="1">
    <source>
        <dbReference type="EMBL" id="PKU92381.1"/>
    </source>
</evidence>
<evidence type="ECO:0000313" key="2">
    <source>
        <dbReference type="Proteomes" id="UP000233727"/>
    </source>
</evidence>
<name>A0A2N3QL21_9BIFI</name>
<dbReference type="AlphaFoldDB" id="A0A2N3QL21"/>
<sequence>MRTHRFGSITEKKNKQGKTVGWMAAYAHPKQSKSKVRRQFPTVALAREWLEGEELLVCAYGRGTADWIHPRERDARERARAYCSWIGRTSGWISGAGSIPVARVNRWRPHIAAQTPTVAPGQTGVRDACLGGDQCGGREPMARYLPVGRDTQTRGVHHAAHDHAVRGATAGRASLLDRSPCMAPIPILLIAYANE</sequence>
<accession>A0A2N3QL21</accession>
<reference evidence="1 2" key="1">
    <citation type="submission" date="2017-10" db="EMBL/GenBank/DDBJ databases">
        <title>Bifidobacterium genomics.</title>
        <authorList>
            <person name="Lugli G.A."/>
            <person name="Milani C."/>
            <person name="Mancabelli L."/>
        </authorList>
    </citation>
    <scope>NUCLEOTIDE SEQUENCE [LARGE SCALE GENOMIC DNA]</scope>
    <source>
        <strain evidence="1 2">1542B</strain>
    </source>
</reference>
<protein>
    <submittedName>
        <fullName evidence="1">Phage integrase family protein</fullName>
    </submittedName>
</protein>
<dbReference type="EMBL" id="PCGY01000012">
    <property type="protein sequence ID" value="PKU92381.1"/>
    <property type="molecule type" value="Genomic_DNA"/>
</dbReference>